<comment type="caution">
    <text evidence="11">The sequence shown here is derived from an EMBL/GenBank/DDBJ whole genome shotgun (WGS) entry which is preliminary data.</text>
</comment>
<evidence type="ECO:0000256" key="4">
    <source>
        <dbReference type="ARBA" id="ARBA00047175"/>
    </source>
</evidence>
<feature type="region of interest" description="Disordered" evidence="10">
    <location>
        <begin position="1"/>
        <end position="30"/>
    </location>
</feature>
<feature type="modified residue" description="N6-(pyridoxal phosphate)lysine" evidence="8">
    <location>
        <position position="196"/>
    </location>
</feature>
<gene>
    <name evidence="11" type="ORF">G1H11_18345</name>
</gene>
<protein>
    <recommendedName>
        <fullName evidence="4">homocysteine desulfhydrase</fullName>
        <ecNumber evidence="4">4.4.1.2</ecNumber>
    </recommendedName>
    <alternativeName>
        <fullName evidence="5">Homocysteine desulfhydrase</fullName>
    </alternativeName>
</protein>
<evidence type="ECO:0000256" key="2">
    <source>
        <dbReference type="ARBA" id="ARBA00009077"/>
    </source>
</evidence>
<dbReference type="InterPro" id="IPR015422">
    <property type="entry name" value="PyrdxlP-dep_Trfase_small"/>
</dbReference>
<dbReference type="InterPro" id="IPR015421">
    <property type="entry name" value="PyrdxlP-dep_Trfase_major"/>
</dbReference>
<dbReference type="GO" id="GO:0005737">
    <property type="term" value="C:cytoplasm"/>
    <property type="evidence" value="ECO:0007669"/>
    <property type="project" value="TreeGrafter"/>
</dbReference>
<dbReference type="GO" id="GO:0018826">
    <property type="term" value="F:methionine gamma-lyase activity"/>
    <property type="evidence" value="ECO:0007669"/>
    <property type="project" value="UniProtKB-EC"/>
</dbReference>
<dbReference type="GO" id="GO:0019346">
    <property type="term" value="P:transsulfuration"/>
    <property type="evidence" value="ECO:0007669"/>
    <property type="project" value="InterPro"/>
</dbReference>
<evidence type="ECO:0000256" key="7">
    <source>
        <dbReference type="ARBA" id="ARBA00052699"/>
    </source>
</evidence>
<dbReference type="GO" id="GO:0030170">
    <property type="term" value="F:pyridoxal phosphate binding"/>
    <property type="evidence" value="ECO:0007669"/>
    <property type="project" value="InterPro"/>
</dbReference>
<evidence type="ECO:0000256" key="1">
    <source>
        <dbReference type="ARBA" id="ARBA00001933"/>
    </source>
</evidence>
<dbReference type="InterPro" id="IPR000277">
    <property type="entry name" value="Cys/Met-Metab_PyrdxlP-dep_enz"/>
</dbReference>
<evidence type="ECO:0000256" key="9">
    <source>
        <dbReference type="RuleBase" id="RU362118"/>
    </source>
</evidence>
<name>A0A6N9YQK9_9ACTN</name>
<evidence type="ECO:0000256" key="8">
    <source>
        <dbReference type="PIRSR" id="PIRSR001434-2"/>
    </source>
</evidence>
<evidence type="ECO:0000256" key="10">
    <source>
        <dbReference type="SAM" id="MobiDB-lite"/>
    </source>
</evidence>
<dbReference type="PIRSF" id="PIRSF001434">
    <property type="entry name" value="CGS"/>
    <property type="match status" value="1"/>
</dbReference>
<dbReference type="AlphaFoldDB" id="A0A6N9YQK9"/>
<dbReference type="EMBL" id="JAAGOB010000010">
    <property type="protein sequence ID" value="NED97262.1"/>
    <property type="molecule type" value="Genomic_DNA"/>
</dbReference>
<reference evidence="11 12" key="1">
    <citation type="submission" date="2020-02" db="EMBL/GenBank/DDBJ databases">
        <authorList>
            <person name="Li X.-J."/>
            <person name="Feng X.-M."/>
        </authorList>
    </citation>
    <scope>NUCLEOTIDE SEQUENCE [LARGE SCALE GENOMIC DNA]</scope>
    <source>
        <strain evidence="11 12">CGMCC 4.7225</strain>
    </source>
</reference>
<evidence type="ECO:0000313" key="11">
    <source>
        <dbReference type="EMBL" id="NED97262.1"/>
    </source>
</evidence>
<dbReference type="RefSeq" id="WP_163820040.1">
    <property type="nucleotide sequence ID" value="NZ_JAAGOB010000010.1"/>
</dbReference>
<comment type="similarity">
    <text evidence="2 9">Belongs to the trans-sulfuration enzymes family.</text>
</comment>
<keyword evidence="3 8" id="KW-0663">Pyridoxal phosphate</keyword>
<dbReference type="GO" id="GO:0004123">
    <property type="term" value="F:cystathionine gamma-lyase activity"/>
    <property type="evidence" value="ECO:0007669"/>
    <property type="project" value="TreeGrafter"/>
</dbReference>
<comment type="catalytic activity">
    <reaction evidence="6">
        <text>L-homocysteine + H2O = 2-oxobutanoate + hydrogen sulfide + NH4(+) + H(+)</text>
        <dbReference type="Rhea" id="RHEA:14501"/>
        <dbReference type="ChEBI" id="CHEBI:15377"/>
        <dbReference type="ChEBI" id="CHEBI:15378"/>
        <dbReference type="ChEBI" id="CHEBI:16763"/>
        <dbReference type="ChEBI" id="CHEBI:28938"/>
        <dbReference type="ChEBI" id="CHEBI:29919"/>
        <dbReference type="ChEBI" id="CHEBI:58199"/>
        <dbReference type="EC" id="4.4.1.2"/>
    </reaction>
    <physiologicalReaction direction="left-to-right" evidence="6">
        <dbReference type="Rhea" id="RHEA:14502"/>
    </physiologicalReaction>
</comment>
<proteinExistence type="inferred from homology"/>
<dbReference type="SUPFAM" id="SSF53383">
    <property type="entry name" value="PLP-dependent transferases"/>
    <property type="match status" value="1"/>
</dbReference>
<evidence type="ECO:0000256" key="3">
    <source>
        <dbReference type="ARBA" id="ARBA00022898"/>
    </source>
</evidence>
<dbReference type="EC" id="4.4.1.2" evidence="4"/>
<organism evidence="11 12">
    <name type="scientific">Phytoactinopolyspora alkaliphila</name>
    <dbReference type="NCBI Taxonomy" id="1783498"/>
    <lineage>
        <taxon>Bacteria</taxon>
        <taxon>Bacillati</taxon>
        <taxon>Actinomycetota</taxon>
        <taxon>Actinomycetes</taxon>
        <taxon>Jiangellales</taxon>
        <taxon>Jiangellaceae</taxon>
        <taxon>Phytoactinopolyspora</taxon>
    </lineage>
</organism>
<keyword evidence="12" id="KW-1185">Reference proteome</keyword>
<dbReference type="Gene3D" id="3.90.1150.10">
    <property type="entry name" value="Aspartate Aminotransferase, domain 1"/>
    <property type="match status" value="1"/>
</dbReference>
<evidence type="ECO:0000256" key="6">
    <source>
        <dbReference type="ARBA" id="ARBA00048780"/>
    </source>
</evidence>
<evidence type="ECO:0000256" key="5">
    <source>
        <dbReference type="ARBA" id="ARBA00047199"/>
    </source>
</evidence>
<dbReference type="PANTHER" id="PTHR11808:SF15">
    <property type="entry name" value="CYSTATHIONINE GAMMA-LYASE"/>
    <property type="match status" value="1"/>
</dbReference>
<accession>A0A6N9YQK9</accession>
<comment type="catalytic activity">
    <reaction evidence="7">
        <text>L-methionine + H2O = methanethiol + 2-oxobutanoate + NH4(+)</text>
        <dbReference type="Rhea" id="RHEA:23800"/>
        <dbReference type="ChEBI" id="CHEBI:15377"/>
        <dbReference type="ChEBI" id="CHEBI:16007"/>
        <dbReference type="ChEBI" id="CHEBI:16763"/>
        <dbReference type="ChEBI" id="CHEBI:28938"/>
        <dbReference type="ChEBI" id="CHEBI:57844"/>
        <dbReference type="EC" id="4.4.1.11"/>
    </reaction>
    <physiologicalReaction direction="left-to-right" evidence="7">
        <dbReference type="Rhea" id="RHEA:23801"/>
    </physiologicalReaction>
</comment>
<dbReference type="PANTHER" id="PTHR11808">
    <property type="entry name" value="TRANS-SULFURATION ENZYME FAMILY MEMBER"/>
    <property type="match status" value="1"/>
</dbReference>
<dbReference type="GO" id="GO:0019343">
    <property type="term" value="P:cysteine biosynthetic process via cystathionine"/>
    <property type="evidence" value="ECO:0007669"/>
    <property type="project" value="TreeGrafter"/>
</dbReference>
<dbReference type="FunFam" id="3.40.640.10:FF:000046">
    <property type="entry name" value="Cystathionine gamma-lyase"/>
    <property type="match status" value="1"/>
</dbReference>
<sequence length="388" mass="41130">MAPSHAAQFSPQTRLVVDGRPEPEPDAPLNTPVTFASTYHAGGERGYGRYGNTTWEAFESVLGGLEGGTALAFASGLAACSAVLSMVPEGAVVVAPQTAYLGVLDQLRERQAAGRATVRQVDMTDPAAVRKAADGAAMVWLESPANPTMEIADIRQISDDARAAGALTVVDNTFATPLLQRPLQLGADVVVHSATKLLSGHSDVLLGATAVSGDVLFAALERHRKLHGAVPGPMDTFLALRGIRTLGVRLERAQATAAELADRLSGHRNVRVVRYPGFGTVLSIEVPGGAAGADAVVAAARLWVHTTSLGGVESTLERRRRWPAESTTVDESLIRLSVGIEDAEDLWRDLQHALESSRRDELRLSNPLDTLDGGGDRRFDEARHHGAV</sequence>
<dbReference type="GO" id="GO:0047982">
    <property type="term" value="F:homocysteine desulfhydrase activity"/>
    <property type="evidence" value="ECO:0007669"/>
    <property type="project" value="UniProtKB-EC"/>
</dbReference>
<dbReference type="Gene3D" id="3.40.640.10">
    <property type="entry name" value="Type I PLP-dependent aspartate aminotransferase-like (Major domain)"/>
    <property type="match status" value="1"/>
</dbReference>
<dbReference type="Pfam" id="PF01053">
    <property type="entry name" value="Cys_Met_Meta_PP"/>
    <property type="match status" value="1"/>
</dbReference>
<dbReference type="InterPro" id="IPR015424">
    <property type="entry name" value="PyrdxlP-dep_Trfase"/>
</dbReference>
<evidence type="ECO:0000313" key="12">
    <source>
        <dbReference type="Proteomes" id="UP000469185"/>
    </source>
</evidence>
<comment type="cofactor">
    <cofactor evidence="1 9">
        <name>pyridoxal 5'-phosphate</name>
        <dbReference type="ChEBI" id="CHEBI:597326"/>
    </cofactor>
</comment>
<dbReference type="Proteomes" id="UP000469185">
    <property type="component" value="Unassembled WGS sequence"/>
</dbReference>